<dbReference type="InterPro" id="IPR037004">
    <property type="entry name" value="Exonuc_VII_ssu_sf"/>
</dbReference>
<evidence type="ECO:0000313" key="7">
    <source>
        <dbReference type="EMBL" id="MBW4545110.1"/>
    </source>
</evidence>
<comment type="catalytic activity">
    <reaction evidence="6">
        <text>Exonucleolytic cleavage in either 5'- to 3'- or 3'- to 5'-direction to yield nucleoside 5'-phosphates.</text>
        <dbReference type="EC" id="3.1.11.6"/>
    </reaction>
</comment>
<dbReference type="HAMAP" id="MF_00337">
    <property type="entry name" value="Exonuc_7_S"/>
    <property type="match status" value="1"/>
</dbReference>
<evidence type="ECO:0000256" key="2">
    <source>
        <dbReference type="ARBA" id="ARBA00022490"/>
    </source>
</evidence>
<keyword evidence="5 6" id="KW-0269">Exonuclease</keyword>
<dbReference type="Gene3D" id="1.10.287.1040">
    <property type="entry name" value="Exonuclease VII, small subunit"/>
    <property type="match status" value="1"/>
</dbReference>
<evidence type="ECO:0000313" key="8">
    <source>
        <dbReference type="Proteomes" id="UP000753908"/>
    </source>
</evidence>
<dbReference type="SUPFAM" id="SSF116842">
    <property type="entry name" value="XseB-like"/>
    <property type="match status" value="1"/>
</dbReference>
<organism evidence="7 8">
    <name type="scientific">Symplocastrum torsivum CPER-KK1</name>
    <dbReference type="NCBI Taxonomy" id="450513"/>
    <lineage>
        <taxon>Bacteria</taxon>
        <taxon>Bacillati</taxon>
        <taxon>Cyanobacteriota</taxon>
        <taxon>Cyanophyceae</taxon>
        <taxon>Oscillatoriophycideae</taxon>
        <taxon>Oscillatoriales</taxon>
        <taxon>Microcoleaceae</taxon>
        <taxon>Symplocastrum</taxon>
    </lineage>
</organism>
<comment type="function">
    <text evidence="6">Bidirectionally degrades single-stranded DNA into large acid-insoluble oligonucleotides, which are then degraded further into small acid-soluble oligonucleotides.</text>
</comment>
<keyword evidence="4 6" id="KW-0378">Hydrolase</keyword>
<dbReference type="EMBL" id="JAHHIF010000013">
    <property type="protein sequence ID" value="MBW4545110.1"/>
    <property type="molecule type" value="Genomic_DNA"/>
</dbReference>
<dbReference type="EC" id="3.1.11.6" evidence="6"/>
<dbReference type="Proteomes" id="UP000753908">
    <property type="component" value="Unassembled WGS sequence"/>
</dbReference>
<keyword evidence="3 6" id="KW-0540">Nuclease</keyword>
<dbReference type="Pfam" id="PF02609">
    <property type="entry name" value="Exonuc_VII_S"/>
    <property type="match status" value="1"/>
</dbReference>
<comment type="caution">
    <text evidence="7">The sequence shown here is derived from an EMBL/GenBank/DDBJ whole genome shotgun (WGS) entry which is preliminary data.</text>
</comment>
<evidence type="ECO:0000256" key="6">
    <source>
        <dbReference type="HAMAP-Rule" id="MF_00337"/>
    </source>
</evidence>
<protein>
    <recommendedName>
        <fullName evidence="6">Exodeoxyribonuclease 7 small subunit</fullName>
        <ecNumber evidence="6">3.1.11.6</ecNumber>
    </recommendedName>
    <alternativeName>
        <fullName evidence="6">Exodeoxyribonuclease VII small subunit</fullName>
        <shortName evidence="6">Exonuclease VII small subunit</shortName>
    </alternativeName>
</protein>
<sequence>MTDPIGAFSSNKTDLPLPEAWNYEATVAQVETIIEQIEAGKLELAEVFEQFAAAVKYLRQCETFLQERQQQMDLLIETLAEDADF</sequence>
<gene>
    <name evidence="6 7" type="primary">xseB</name>
    <name evidence="7" type="ORF">KME25_11785</name>
</gene>
<proteinExistence type="inferred from homology"/>
<dbReference type="NCBIfam" id="TIGR01280">
    <property type="entry name" value="xseB"/>
    <property type="match status" value="1"/>
</dbReference>
<dbReference type="GO" id="GO:0009318">
    <property type="term" value="C:exodeoxyribonuclease VII complex"/>
    <property type="evidence" value="ECO:0007669"/>
    <property type="project" value="UniProtKB-UniRule"/>
</dbReference>
<comment type="similarity">
    <text evidence="1 6">Belongs to the XseB family.</text>
</comment>
<name>A0A951PJM0_9CYAN</name>
<reference evidence="7" key="2">
    <citation type="journal article" date="2022" name="Microbiol. Resour. Announc.">
        <title>Metagenome Sequencing to Explore Phylogenomics of Terrestrial Cyanobacteria.</title>
        <authorList>
            <person name="Ward R.D."/>
            <person name="Stajich J.E."/>
            <person name="Johansen J.R."/>
            <person name="Huntemann M."/>
            <person name="Clum A."/>
            <person name="Foster B."/>
            <person name="Foster B."/>
            <person name="Roux S."/>
            <person name="Palaniappan K."/>
            <person name="Varghese N."/>
            <person name="Mukherjee S."/>
            <person name="Reddy T.B.K."/>
            <person name="Daum C."/>
            <person name="Copeland A."/>
            <person name="Chen I.A."/>
            <person name="Ivanova N.N."/>
            <person name="Kyrpides N.C."/>
            <person name="Shapiro N."/>
            <person name="Eloe-Fadrosh E.A."/>
            <person name="Pietrasiak N."/>
        </authorList>
    </citation>
    <scope>NUCLEOTIDE SEQUENCE</scope>
    <source>
        <strain evidence="7">CPER-KK1</strain>
    </source>
</reference>
<evidence type="ECO:0000256" key="4">
    <source>
        <dbReference type="ARBA" id="ARBA00022801"/>
    </source>
</evidence>
<dbReference type="GO" id="GO:0006308">
    <property type="term" value="P:DNA catabolic process"/>
    <property type="evidence" value="ECO:0007669"/>
    <property type="project" value="UniProtKB-UniRule"/>
</dbReference>
<reference evidence="7" key="1">
    <citation type="submission" date="2021-05" db="EMBL/GenBank/DDBJ databases">
        <authorList>
            <person name="Pietrasiak N."/>
            <person name="Ward R."/>
            <person name="Stajich J.E."/>
            <person name="Kurbessoian T."/>
        </authorList>
    </citation>
    <scope>NUCLEOTIDE SEQUENCE</scope>
    <source>
        <strain evidence="7">CPER-KK1</strain>
    </source>
</reference>
<comment type="subcellular location">
    <subcellularLocation>
        <location evidence="6">Cytoplasm</location>
    </subcellularLocation>
</comment>
<keyword evidence="2 6" id="KW-0963">Cytoplasm</keyword>
<evidence type="ECO:0000256" key="3">
    <source>
        <dbReference type="ARBA" id="ARBA00022722"/>
    </source>
</evidence>
<dbReference type="InterPro" id="IPR003761">
    <property type="entry name" value="Exonuc_VII_S"/>
</dbReference>
<evidence type="ECO:0000256" key="5">
    <source>
        <dbReference type="ARBA" id="ARBA00022839"/>
    </source>
</evidence>
<accession>A0A951PJM0</accession>
<dbReference type="AlphaFoldDB" id="A0A951PJM0"/>
<evidence type="ECO:0000256" key="1">
    <source>
        <dbReference type="ARBA" id="ARBA00009998"/>
    </source>
</evidence>
<dbReference type="GO" id="GO:0008855">
    <property type="term" value="F:exodeoxyribonuclease VII activity"/>
    <property type="evidence" value="ECO:0007669"/>
    <property type="project" value="UniProtKB-UniRule"/>
</dbReference>
<dbReference type="GO" id="GO:0005737">
    <property type="term" value="C:cytoplasm"/>
    <property type="evidence" value="ECO:0007669"/>
    <property type="project" value="UniProtKB-SubCell"/>
</dbReference>
<comment type="subunit">
    <text evidence="6">Heterooligomer composed of large and small subunits.</text>
</comment>